<comment type="caution">
    <text evidence="2">The sequence shown here is derived from an EMBL/GenBank/DDBJ whole genome shotgun (WGS) entry which is preliminary data.</text>
</comment>
<evidence type="ECO:0000313" key="3">
    <source>
        <dbReference type="Proteomes" id="UP000028582"/>
    </source>
</evidence>
<dbReference type="AlphaFoldDB" id="A0A080ZTR3"/>
<sequence>MASIEMISDTELLEEVSAFLTTTDVVLTRTPRADGGSIPGSWASADSDESESSTSNATDDAAALKHKNRREKEIIRKQRYQRRLKQERETLRQTEKTLTARLLRVKRMKHAHQTEGDASDANVIQLDFALRDFAKHEREERFRAEQEQKRLVEAVCTQASYLATLKGLLPDQKASCAKISRGNKKIAQTLGPLEF</sequence>
<reference evidence="2 3" key="1">
    <citation type="submission" date="2013-11" db="EMBL/GenBank/DDBJ databases">
        <title>The Genome Sequence of Phytophthora parasitica P1976.</title>
        <authorList>
            <consortium name="The Broad Institute Genomics Platform"/>
            <person name="Russ C."/>
            <person name="Tyler B."/>
            <person name="Panabieres F."/>
            <person name="Shan W."/>
            <person name="Tripathy S."/>
            <person name="Grunwald N."/>
            <person name="Machado M."/>
            <person name="Johnson C.S."/>
            <person name="Walker B."/>
            <person name="Young S."/>
            <person name="Zeng Q."/>
            <person name="Gargeya S."/>
            <person name="Fitzgerald M."/>
            <person name="Haas B."/>
            <person name="Abouelleil A."/>
            <person name="Allen A.W."/>
            <person name="Alvarado L."/>
            <person name="Arachchi H.M."/>
            <person name="Berlin A.M."/>
            <person name="Chapman S.B."/>
            <person name="Gainer-Dewar J."/>
            <person name="Goldberg J."/>
            <person name="Griggs A."/>
            <person name="Gujja S."/>
            <person name="Hansen M."/>
            <person name="Howarth C."/>
            <person name="Imamovic A."/>
            <person name="Ireland A."/>
            <person name="Larimer J."/>
            <person name="McCowan C."/>
            <person name="Murphy C."/>
            <person name="Pearson M."/>
            <person name="Poon T.W."/>
            <person name="Priest M."/>
            <person name="Roberts A."/>
            <person name="Saif S."/>
            <person name="Shea T."/>
            <person name="Sisk P."/>
            <person name="Sykes S."/>
            <person name="Wortman J."/>
            <person name="Nusbaum C."/>
            <person name="Birren B."/>
        </authorList>
    </citation>
    <scope>NUCLEOTIDE SEQUENCE [LARGE SCALE GENOMIC DNA]</scope>
    <source>
        <strain evidence="2 3">P1976</strain>
    </source>
</reference>
<feature type="compositionally biased region" description="Low complexity" evidence="1">
    <location>
        <begin position="52"/>
        <end position="61"/>
    </location>
</feature>
<feature type="region of interest" description="Disordered" evidence="1">
    <location>
        <begin position="30"/>
        <end position="72"/>
    </location>
</feature>
<protein>
    <submittedName>
        <fullName evidence="2">Uncharacterized protein</fullName>
    </submittedName>
</protein>
<evidence type="ECO:0000256" key="1">
    <source>
        <dbReference type="SAM" id="MobiDB-lite"/>
    </source>
</evidence>
<organism evidence="2 3">
    <name type="scientific">Phytophthora nicotianae P1976</name>
    <dbReference type="NCBI Taxonomy" id="1317066"/>
    <lineage>
        <taxon>Eukaryota</taxon>
        <taxon>Sar</taxon>
        <taxon>Stramenopiles</taxon>
        <taxon>Oomycota</taxon>
        <taxon>Peronosporomycetes</taxon>
        <taxon>Peronosporales</taxon>
        <taxon>Peronosporaceae</taxon>
        <taxon>Phytophthora</taxon>
    </lineage>
</organism>
<dbReference type="Proteomes" id="UP000028582">
    <property type="component" value="Unassembled WGS sequence"/>
</dbReference>
<name>A0A080ZTR3_PHYNI</name>
<gene>
    <name evidence="2" type="ORF">F444_13467</name>
</gene>
<proteinExistence type="predicted"/>
<accession>A0A080ZTR3</accession>
<evidence type="ECO:0000313" key="2">
    <source>
        <dbReference type="EMBL" id="ETO70024.1"/>
    </source>
</evidence>
<dbReference type="EMBL" id="ANJA01002427">
    <property type="protein sequence ID" value="ETO70024.1"/>
    <property type="molecule type" value="Genomic_DNA"/>
</dbReference>